<dbReference type="Pfam" id="PF24864">
    <property type="entry name" value="DUF7730"/>
    <property type="match status" value="1"/>
</dbReference>
<evidence type="ECO:0000313" key="3">
    <source>
        <dbReference type="EMBL" id="ETN42023.1"/>
    </source>
</evidence>
<reference evidence="3 4" key="1">
    <citation type="submission" date="2013-03" db="EMBL/GenBank/DDBJ databases">
        <title>The Genome Sequence of Phialophora europaea CBS 101466.</title>
        <authorList>
            <consortium name="The Broad Institute Genomics Platform"/>
            <person name="Cuomo C."/>
            <person name="de Hoog S."/>
            <person name="Gorbushina A."/>
            <person name="Walker B."/>
            <person name="Young S.K."/>
            <person name="Zeng Q."/>
            <person name="Gargeya S."/>
            <person name="Fitzgerald M."/>
            <person name="Haas B."/>
            <person name="Abouelleil A."/>
            <person name="Allen A.W."/>
            <person name="Alvarado L."/>
            <person name="Arachchi H.M."/>
            <person name="Berlin A.M."/>
            <person name="Chapman S.B."/>
            <person name="Gainer-Dewar J."/>
            <person name="Goldberg J."/>
            <person name="Griggs A."/>
            <person name="Gujja S."/>
            <person name="Hansen M."/>
            <person name="Howarth C."/>
            <person name="Imamovic A."/>
            <person name="Ireland A."/>
            <person name="Larimer J."/>
            <person name="McCowan C."/>
            <person name="Murphy C."/>
            <person name="Pearson M."/>
            <person name="Poon T.W."/>
            <person name="Priest M."/>
            <person name="Roberts A."/>
            <person name="Saif S."/>
            <person name="Shea T."/>
            <person name="Sisk P."/>
            <person name="Sykes S."/>
            <person name="Wortman J."/>
            <person name="Nusbaum C."/>
            <person name="Birren B."/>
        </authorList>
    </citation>
    <scope>NUCLEOTIDE SEQUENCE [LARGE SCALE GENOMIC DNA]</scope>
    <source>
        <strain evidence="3 4">CBS 101466</strain>
    </source>
</reference>
<gene>
    <name evidence="3" type="ORF">HMPREF1541_03962</name>
</gene>
<evidence type="ECO:0000313" key="4">
    <source>
        <dbReference type="Proteomes" id="UP000030752"/>
    </source>
</evidence>
<dbReference type="eggNOG" id="ENOG502SI7R">
    <property type="taxonomic scope" value="Eukaryota"/>
</dbReference>
<evidence type="ECO:0000256" key="1">
    <source>
        <dbReference type="SAM" id="MobiDB-lite"/>
    </source>
</evidence>
<dbReference type="VEuPathDB" id="FungiDB:HMPREF1541_03962"/>
<dbReference type="AlphaFoldDB" id="W2S1V1"/>
<dbReference type="OrthoDB" id="5372935at2759"/>
<dbReference type="InParanoid" id="W2S1V1"/>
<sequence>MPGQKWKTNLVNAFPIPDDRKPKKARAEAEAQQDQEQEDSGFKPRGTFDLLALPTELRHRVYNFVLFNNPDPIAGNGPDHENLPTCKNLSLLLLNKRIHSEATHILYSTTTFRLFPLQDFLYLPTPSDLAPHYRSQITRLSITLGSSWTAPPAVWRVTKGVARSLSRVKLVRTLRVFVQMDPSQPMFEKYRVSYSFYTDFCGELLQDVLKAMPKLEAVELAGYPSVAPDGPLVSRLRAEAEAKGKAVKWGKGCGWHQKMVEGDETEMMRQLRID</sequence>
<protein>
    <recommendedName>
        <fullName evidence="2">DUF7730 domain-containing protein</fullName>
    </recommendedName>
</protein>
<feature type="compositionally biased region" description="Basic and acidic residues" evidence="1">
    <location>
        <begin position="17"/>
        <end position="29"/>
    </location>
</feature>
<dbReference type="Proteomes" id="UP000030752">
    <property type="component" value="Unassembled WGS sequence"/>
</dbReference>
<dbReference type="PANTHER" id="PTHR42085">
    <property type="entry name" value="F-BOX DOMAIN-CONTAINING PROTEIN"/>
    <property type="match status" value="1"/>
</dbReference>
<dbReference type="PANTHER" id="PTHR42085:SF2">
    <property type="entry name" value="F-BOX DOMAIN-CONTAINING PROTEIN"/>
    <property type="match status" value="1"/>
</dbReference>
<dbReference type="InterPro" id="IPR038883">
    <property type="entry name" value="AN11006-like"/>
</dbReference>
<dbReference type="InterPro" id="IPR056632">
    <property type="entry name" value="DUF7730"/>
</dbReference>
<feature type="region of interest" description="Disordered" evidence="1">
    <location>
        <begin position="1"/>
        <end position="45"/>
    </location>
</feature>
<organism evidence="3 4">
    <name type="scientific">Cyphellophora europaea (strain CBS 101466)</name>
    <name type="common">Phialophora europaea</name>
    <dbReference type="NCBI Taxonomy" id="1220924"/>
    <lineage>
        <taxon>Eukaryota</taxon>
        <taxon>Fungi</taxon>
        <taxon>Dikarya</taxon>
        <taxon>Ascomycota</taxon>
        <taxon>Pezizomycotina</taxon>
        <taxon>Eurotiomycetes</taxon>
        <taxon>Chaetothyriomycetidae</taxon>
        <taxon>Chaetothyriales</taxon>
        <taxon>Cyphellophoraceae</taxon>
        <taxon>Cyphellophora</taxon>
    </lineage>
</organism>
<evidence type="ECO:0000259" key="2">
    <source>
        <dbReference type="Pfam" id="PF24864"/>
    </source>
</evidence>
<dbReference type="GeneID" id="19971301"/>
<name>W2S1V1_CYPE1</name>
<dbReference type="HOGENOM" id="CLU_057896_1_0_1"/>
<keyword evidence="4" id="KW-1185">Reference proteome</keyword>
<dbReference type="RefSeq" id="XP_008716532.1">
    <property type="nucleotide sequence ID" value="XM_008718310.1"/>
</dbReference>
<dbReference type="EMBL" id="KB822719">
    <property type="protein sequence ID" value="ETN42023.1"/>
    <property type="molecule type" value="Genomic_DNA"/>
</dbReference>
<proteinExistence type="predicted"/>
<accession>W2S1V1</accession>
<feature type="compositionally biased region" description="Polar residues" evidence="1">
    <location>
        <begin position="1"/>
        <end position="11"/>
    </location>
</feature>
<feature type="domain" description="DUF7730" evidence="2">
    <location>
        <begin position="83"/>
        <end position="144"/>
    </location>
</feature>